<feature type="region of interest" description="Disordered" evidence="7">
    <location>
        <begin position="1"/>
        <end position="43"/>
    </location>
</feature>
<dbReference type="InterPro" id="IPR036156">
    <property type="entry name" value="Beta-gal/glucu_dom_sf"/>
</dbReference>
<evidence type="ECO:0000256" key="7">
    <source>
        <dbReference type="SAM" id="MobiDB-lite"/>
    </source>
</evidence>
<dbReference type="SUPFAM" id="SSF51445">
    <property type="entry name" value="(Trans)glycosidases"/>
    <property type="match status" value="1"/>
</dbReference>
<dbReference type="Pfam" id="PF16353">
    <property type="entry name" value="LacZ_4"/>
    <property type="match status" value="1"/>
</dbReference>
<organism evidence="9 10">
    <name type="scientific">Gnomoniopsis smithogilvyi</name>
    <dbReference type="NCBI Taxonomy" id="1191159"/>
    <lineage>
        <taxon>Eukaryota</taxon>
        <taxon>Fungi</taxon>
        <taxon>Dikarya</taxon>
        <taxon>Ascomycota</taxon>
        <taxon>Pezizomycotina</taxon>
        <taxon>Sordariomycetes</taxon>
        <taxon>Sordariomycetidae</taxon>
        <taxon>Diaporthales</taxon>
        <taxon>Gnomoniaceae</taxon>
        <taxon>Gnomoniopsis</taxon>
    </lineage>
</organism>
<accession>A0A9W9CXV4</accession>
<comment type="caution">
    <text evidence="9">The sequence shown here is derived from an EMBL/GenBank/DDBJ whole genome shotgun (WGS) entry which is preliminary data.</text>
</comment>
<dbReference type="InterPro" id="IPR011013">
    <property type="entry name" value="Gal_mutarotase_sf_dom"/>
</dbReference>
<evidence type="ECO:0000256" key="1">
    <source>
        <dbReference type="ARBA" id="ARBA00001412"/>
    </source>
</evidence>
<dbReference type="GO" id="GO:0004565">
    <property type="term" value="F:beta-galactosidase activity"/>
    <property type="evidence" value="ECO:0007669"/>
    <property type="project" value="UniProtKB-EC"/>
</dbReference>
<dbReference type="FunFam" id="3.20.20.80:FF:000018">
    <property type="entry name" value="Beta-galactosidase"/>
    <property type="match status" value="1"/>
</dbReference>
<evidence type="ECO:0000256" key="3">
    <source>
        <dbReference type="ARBA" id="ARBA00012756"/>
    </source>
</evidence>
<keyword evidence="5" id="KW-0326">Glycosidase</keyword>
<dbReference type="InterPro" id="IPR008979">
    <property type="entry name" value="Galactose-bd-like_sf"/>
</dbReference>
<dbReference type="SUPFAM" id="SSF49303">
    <property type="entry name" value="beta-Galactosidase/glucuronidase domain"/>
    <property type="match status" value="2"/>
</dbReference>
<dbReference type="PRINTS" id="PR00132">
    <property type="entry name" value="GLHYDRLASE2"/>
</dbReference>
<sequence length="1122" mass="125479">MSAPRSERDAKVHLDAPALPSHDASIQSTPSESRTSAISPRQPGTAFEFTDLKVLHRNTLLPRSHFTFYQSIEDAMQAAQTHDVSKSKSQLLSGTWKFFHTTSPLLGPQDFFRKDFDTSNWGDVQVPGMWQLQKFGKGPQYTNVPYPFPFHPPDVPIDENECGRYVRTFVVGAETDDHQIRLRFEGVDAAFTVWVNGVDVGYSQGSRNPSEFDITDLVIKGGEANTLAVQVYQRCDGSYIEDQDQWWLSGIFRDVYLLYFPKFHFEDISIRTEIAKDDKPTLLHVNYKLSEPGLTVHSALYDAPEGGKVLATLEDVSQTSSASSTLVVSDPVHPWTAETPTLYYLVLHIVNSGAYVCLRVGFREVELIDGIFSVNKSPIKILGVNRHEHHPRFGRAVPFEFLKRDLLLMKTHNINAIRTCHQINDPRLYDLADELGLYVMDEADLECHGCQMAVEGTNPAAPLSDNPDWADAYLDRAIQMVQRDKNHASVICWSLGNESFYGRNHKAMYHWIKSVDRTRPVHYEGDQGAETVDMFSRMYYSVEAMISFAKEADWVKPYIMCEYAHAMGNGPGAIKEYVEAFHKYPRLIGGFVWEWANHGLETRNKDGTKYMGYGGDFGDEPNDGCFVMDGLIDSSHNPTPGLLEYKKAIEPVRTLRIEGKGVRIVNRYDFLTLDHLKCAYSIIYDGGSIEDGVVDIPKGIKPHTEAHVSLEPKTALPPHIEILLNLVFTLQTPNKWAKAGHIVATGQLRLSPPRTIPQLLSHQLHPPFTQVTVSTAPTALTATQCAPSILQIVSTTPTATSWTFDLSQGHLTSWTRGQAPVNILASPLSFDVYRALTNNDAGGDDPNGSPGSQGREWRDARVHLARDHRVMGRHSLSPQYQWMKSRTADGTEVVHLKVVTRIAPPVLGWGIDVSTTYRFMANACSPPIAGSDSHDALHIHVHAQGSGPWFPPSLPRFGLTTSLRGCKAARWFGRGPGESYRDKKESKLVGTYEHTVGELFTDYEVPQDNGNRTDVRWVEFWGESSGAGGIEGREKLVRARFGWLEGASFSAARYTVAELDKARHPVELRSLADEREGKDGQQVTFVHLDWVHHGLGTGSCGPETRPEYGLSQKDFDYELLLD</sequence>
<dbReference type="InterPro" id="IPR006103">
    <property type="entry name" value="Glyco_hydro_2_cat"/>
</dbReference>
<dbReference type="Gene3D" id="3.20.20.80">
    <property type="entry name" value="Glycosidases"/>
    <property type="match status" value="1"/>
</dbReference>
<evidence type="ECO:0000256" key="5">
    <source>
        <dbReference type="ARBA" id="ARBA00023295"/>
    </source>
</evidence>
<dbReference type="GO" id="GO:0009341">
    <property type="term" value="C:beta-galactosidase complex"/>
    <property type="evidence" value="ECO:0007669"/>
    <property type="project" value="InterPro"/>
</dbReference>
<keyword evidence="10" id="KW-1185">Reference proteome</keyword>
<evidence type="ECO:0000256" key="2">
    <source>
        <dbReference type="ARBA" id="ARBA00007401"/>
    </source>
</evidence>
<dbReference type="OrthoDB" id="408320at2759"/>
<evidence type="ECO:0000259" key="8">
    <source>
        <dbReference type="SMART" id="SM01038"/>
    </source>
</evidence>
<comment type="similarity">
    <text evidence="2">Belongs to the glycosyl hydrolase 2 family.</text>
</comment>
<dbReference type="EMBL" id="JAPEVB010000002">
    <property type="protein sequence ID" value="KAJ4393445.1"/>
    <property type="molecule type" value="Genomic_DNA"/>
</dbReference>
<reference evidence="9" key="1">
    <citation type="submission" date="2022-10" db="EMBL/GenBank/DDBJ databases">
        <title>Tapping the CABI collections for fungal endophytes: first genome assemblies for Collariella, Neodidymelliopsis, Ascochyta clinopodiicola, Didymella pomorum, Didymosphaeria variabile, Neocosmospora piperis and Neocucurbitaria cava.</title>
        <authorList>
            <person name="Hill R."/>
        </authorList>
    </citation>
    <scope>NUCLEOTIDE SEQUENCE</scope>
    <source>
        <strain evidence="9">IMI 355082</strain>
    </source>
</reference>
<feature type="compositionally biased region" description="Basic and acidic residues" evidence="7">
    <location>
        <begin position="1"/>
        <end position="14"/>
    </location>
</feature>
<feature type="domain" description="Beta galactosidase small chain/" evidence="8">
    <location>
        <begin position="798"/>
        <end position="1122"/>
    </location>
</feature>
<dbReference type="InterPro" id="IPR014718">
    <property type="entry name" value="GH-type_carb-bd"/>
</dbReference>
<dbReference type="AlphaFoldDB" id="A0A9W9CXV4"/>
<evidence type="ECO:0000313" key="9">
    <source>
        <dbReference type="EMBL" id="KAJ4393445.1"/>
    </source>
</evidence>
<dbReference type="Pfam" id="PF02836">
    <property type="entry name" value="Glyco_hydro_2_C"/>
    <property type="match status" value="1"/>
</dbReference>
<dbReference type="Gene3D" id="2.60.40.10">
    <property type="entry name" value="Immunoglobulins"/>
    <property type="match status" value="2"/>
</dbReference>
<dbReference type="InterPro" id="IPR017853">
    <property type="entry name" value="GH"/>
</dbReference>
<dbReference type="GO" id="GO:0030246">
    <property type="term" value="F:carbohydrate binding"/>
    <property type="evidence" value="ECO:0007669"/>
    <property type="project" value="InterPro"/>
</dbReference>
<dbReference type="Gene3D" id="2.60.120.260">
    <property type="entry name" value="Galactose-binding domain-like"/>
    <property type="match status" value="1"/>
</dbReference>
<dbReference type="SUPFAM" id="SSF74650">
    <property type="entry name" value="Galactose mutarotase-like"/>
    <property type="match status" value="1"/>
</dbReference>
<dbReference type="Pfam" id="PF02929">
    <property type="entry name" value="Bgal_small_N"/>
    <property type="match status" value="1"/>
</dbReference>
<dbReference type="InterPro" id="IPR032312">
    <property type="entry name" value="LacZ_4"/>
</dbReference>
<evidence type="ECO:0000256" key="4">
    <source>
        <dbReference type="ARBA" id="ARBA00022801"/>
    </source>
</evidence>
<feature type="compositionally biased region" description="Polar residues" evidence="7">
    <location>
        <begin position="24"/>
        <end position="39"/>
    </location>
</feature>
<evidence type="ECO:0000256" key="6">
    <source>
        <dbReference type="ARBA" id="ARBA00032230"/>
    </source>
</evidence>
<dbReference type="SUPFAM" id="SSF49785">
    <property type="entry name" value="Galactose-binding domain-like"/>
    <property type="match status" value="1"/>
</dbReference>
<gene>
    <name evidence="9" type="ORF">N0V93_002655</name>
</gene>
<name>A0A9W9CXV4_9PEZI</name>
<dbReference type="Gene3D" id="2.70.98.10">
    <property type="match status" value="1"/>
</dbReference>
<dbReference type="InterPro" id="IPR006101">
    <property type="entry name" value="Glyco_hydro_2"/>
</dbReference>
<dbReference type="Pfam" id="PF02837">
    <property type="entry name" value="Glyco_hydro_2_N"/>
    <property type="match status" value="1"/>
</dbReference>
<dbReference type="EC" id="3.2.1.23" evidence="3"/>
<dbReference type="InterPro" id="IPR004199">
    <property type="entry name" value="B-gal_small/dom_5"/>
</dbReference>
<dbReference type="InterPro" id="IPR013783">
    <property type="entry name" value="Ig-like_fold"/>
</dbReference>
<protein>
    <recommendedName>
        <fullName evidence="3">beta-galactosidase</fullName>
        <ecNumber evidence="3">3.2.1.23</ecNumber>
    </recommendedName>
    <alternativeName>
        <fullName evidence="6">Lactase</fullName>
    </alternativeName>
</protein>
<keyword evidence="4" id="KW-0378">Hydrolase</keyword>
<dbReference type="InterPro" id="IPR050347">
    <property type="entry name" value="Bact_Beta-galactosidase"/>
</dbReference>
<proteinExistence type="inferred from homology"/>
<dbReference type="GO" id="GO:0005990">
    <property type="term" value="P:lactose catabolic process"/>
    <property type="evidence" value="ECO:0007669"/>
    <property type="project" value="TreeGrafter"/>
</dbReference>
<evidence type="ECO:0000313" key="10">
    <source>
        <dbReference type="Proteomes" id="UP001140453"/>
    </source>
</evidence>
<dbReference type="SMART" id="SM01038">
    <property type="entry name" value="Bgal_small_N"/>
    <property type="match status" value="1"/>
</dbReference>
<dbReference type="PANTHER" id="PTHR46323:SF2">
    <property type="entry name" value="BETA-GALACTOSIDASE"/>
    <property type="match status" value="1"/>
</dbReference>
<dbReference type="PANTHER" id="PTHR46323">
    <property type="entry name" value="BETA-GALACTOSIDASE"/>
    <property type="match status" value="1"/>
</dbReference>
<comment type="catalytic activity">
    <reaction evidence="1">
        <text>Hydrolysis of terminal non-reducing beta-D-galactose residues in beta-D-galactosides.</text>
        <dbReference type="EC" id="3.2.1.23"/>
    </reaction>
</comment>
<dbReference type="InterPro" id="IPR006104">
    <property type="entry name" value="Glyco_hydro_2_N"/>
</dbReference>
<dbReference type="Proteomes" id="UP001140453">
    <property type="component" value="Unassembled WGS sequence"/>
</dbReference>